<dbReference type="EMBL" id="HBIW01022075">
    <property type="protein sequence ID" value="CAE0703608.1"/>
    <property type="molecule type" value="Transcribed_RNA"/>
</dbReference>
<protein>
    <recommendedName>
        <fullName evidence="7">Rieske domain-containing protein</fullName>
    </recommendedName>
</protein>
<evidence type="ECO:0000313" key="9">
    <source>
        <dbReference type="EMBL" id="CAH0366310.1"/>
    </source>
</evidence>
<dbReference type="GO" id="GO:0046872">
    <property type="term" value="F:metal ion binding"/>
    <property type="evidence" value="ECO:0007669"/>
    <property type="project" value="UniProtKB-KW"/>
</dbReference>
<evidence type="ECO:0000256" key="3">
    <source>
        <dbReference type="ARBA" id="ARBA00023004"/>
    </source>
</evidence>
<accession>A0A7S4EC94</accession>
<name>A0A7S4EC94_9STRA</name>
<keyword evidence="1" id="KW-0001">2Fe-2S</keyword>
<evidence type="ECO:0000313" key="8">
    <source>
        <dbReference type="EMBL" id="CAE0703608.1"/>
    </source>
</evidence>
<organism evidence="8">
    <name type="scientific">Pelagomonas calceolata</name>
    <dbReference type="NCBI Taxonomy" id="35677"/>
    <lineage>
        <taxon>Eukaryota</taxon>
        <taxon>Sar</taxon>
        <taxon>Stramenopiles</taxon>
        <taxon>Ochrophyta</taxon>
        <taxon>Pelagophyceae</taxon>
        <taxon>Pelagomonadales</taxon>
        <taxon>Pelagomonadaceae</taxon>
        <taxon>Pelagomonas</taxon>
    </lineage>
</organism>
<dbReference type="Gene3D" id="2.102.10.10">
    <property type="entry name" value="Rieske [2Fe-2S] iron-sulphur domain"/>
    <property type="match status" value="1"/>
</dbReference>
<keyword evidence="3" id="KW-0408">Iron</keyword>
<dbReference type="PANTHER" id="PTHR21496:SF0">
    <property type="entry name" value="RIESKE DOMAIN-CONTAINING PROTEIN"/>
    <property type="match status" value="1"/>
</dbReference>
<dbReference type="OrthoDB" id="426882at2759"/>
<dbReference type="PROSITE" id="PS51296">
    <property type="entry name" value="RIESKE"/>
    <property type="match status" value="1"/>
</dbReference>
<dbReference type="AlphaFoldDB" id="A0A7S4EC94"/>
<evidence type="ECO:0000259" key="7">
    <source>
        <dbReference type="PROSITE" id="PS51296"/>
    </source>
</evidence>
<evidence type="ECO:0000256" key="5">
    <source>
        <dbReference type="ARBA" id="ARBA00034078"/>
    </source>
</evidence>
<evidence type="ECO:0000256" key="4">
    <source>
        <dbReference type="ARBA" id="ARBA00023014"/>
    </source>
</evidence>
<evidence type="ECO:0000313" key="10">
    <source>
        <dbReference type="Proteomes" id="UP000789595"/>
    </source>
</evidence>
<dbReference type="Proteomes" id="UP000789595">
    <property type="component" value="Unassembled WGS sequence"/>
</dbReference>
<evidence type="ECO:0000256" key="2">
    <source>
        <dbReference type="ARBA" id="ARBA00022723"/>
    </source>
</evidence>
<dbReference type="InterPro" id="IPR017941">
    <property type="entry name" value="Rieske_2Fe-2S"/>
</dbReference>
<evidence type="ECO:0000256" key="1">
    <source>
        <dbReference type="ARBA" id="ARBA00022714"/>
    </source>
</evidence>
<reference evidence="8" key="1">
    <citation type="submission" date="2021-01" db="EMBL/GenBank/DDBJ databases">
        <authorList>
            <person name="Corre E."/>
            <person name="Pelletier E."/>
            <person name="Niang G."/>
            <person name="Scheremetjew M."/>
            <person name="Finn R."/>
            <person name="Kale V."/>
            <person name="Holt S."/>
            <person name="Cochrane G."/>
            <person name="Meng A."/>
            <person name="Brown T."/>
            <person name="Cohen L."/>
        </authorList>
    </citation>
    <scope>NUCLEOTIDE SEQUENCE</scope>
    <source>
        <strain evidence="8">CCMP1756</strain>
    </source>
</reference>
<dbReference type="Pfam" id="PF00355">
    <property type="entry name" value="Rieske"/>
    <property type="match status" value="1"/>
</dbReference>
<dbReference type="EMBL" id="CAKKNE010000001">
    <property type="protein sequence ID" value="CAH0366310.1"/>
    <property type="molecule type" value="Genomic_DNA"/>
</dbReference>
<keyword evidence="4" id="KW-0411">Iron-sulfur</keyword>
<dbReference type="SUPFAM" id="SSF50022">
    <property type="entry name" value="ISP domain"/>
    <property type="match status" value="1"/>
</dbReference>
<dbReference type="GO" id="GO:0051537">
    <property type="term" value="F:2 iron, 2 sulfur cluster binding"/>
    <property type="evidence" value="ECO:0007669"/>
    <property type="project" value="UniProtKB-KW"/>
</dbReference>
<feature type="domain" description="Rieske" evidence="7">
    <location>
        <begin position="45"/>
        <end position="145"/>
    </location>
</feature>
<dbReference type="InterPro" id="IPR036922">
    <property type="entry name" value="Rieske_2Fe-2S_sf"/>
</dbReference>
<keyword evidence="2" id="KW-0479">Metal-binding</keyword>
<comment type="cofactor">
    <cofactor evidence="5">
        <name>[2Fe-2S] cluster</name>
        <dbReference type="ChEBI" id="CHEBI:190135"/>
    </cofactor>
</comment>
<gene>
    <name evidence="8" type="ORF">PCAL00307_LOCUS19055</name>
    <name evidence="9" type="ORF">PECAL_1P27940</name>
</gene>
<reference evidence="9" key="2">
    <citation type="submission" date="2021-11" db="EMBL/GenBank/DDBJ databases">
        <authorList>
            <consortium name="Genoscope - CEA"/>
            <person name="William W."/>
        </authorList>
    </citation>
    <scope>NUCLEOTIDE SEQUENCE</scope>
</reference>
<evidence type="ECO:0000256" key="6">
    <source>
        <dbReference type="SAM" id="MobiDB-lite"/>
    </source>
</evidence>
<proteinExistence type="predicted"/>
<dbReference type="PANTHER" id="PTHR21496">
    <property type="entry name" value="FERREDOXIN-RELATED"/>
    <property type="match status" value="1"/>
</dbReference>
<dbReference type="CDD" id="cd03467">
    <property type="entry name" value="Rieske"/>
    <property type="match status" value="1"/>
</dbReference>
<keyword evidence="10" id="KW-1185">Reference proteome</keyword>
<sequence>MTGIDLLQLRRPEGQQQPQQEQQHDAIDEIDAITDASDPSTTTEFVLDRAPTQKPGDRLHASCGGRYVSVVRLNGGGLACVDSICYHAGGNLGVGDLEDDDVLICPQHRFRVCLRTGDAIEGGDAHARARQRLHVAYENEGSLRVRLGTNGDAASDRFASADENIWNYLMWREIRVARPVE</sequence>
<feature type="region of interest" description="Disordered" evidence="6">
    <location>
        <begin position="1"/>
        <end position="22"/>
    </location>
</feature>